<protein>
    <submittedName>
        <fullName evidence="1">Uncharacterized protein</fullName>
    </submittedName>
</protein>
<dbReference type="AlphaFoldDB" id="A0A3M3FJN0"/>
<gene>
    <name evidence="1" type="ORF">ALQ74_00636</name>
</gene>
<evidence type="ECO:0000313" key="1">
    <source>
        <dbReference type="EMBL" id="RMM61472.1"/>
    </source>
</evidence>
<comment type="caution">
    <text evidence="1">The sequence shown here is derived from an EMBL/GenBank/DDBJ whole genome shotgun (WGS) entry which is preliminary data.</text>
</comment>
<dbReference type="Proteomes" id="UP000279057">
    <property type="component" value="Unassembled WGS sequence"/>
</dbReference>
<dbReference type="GO" id="GO:0003676">
    <property type="term" value="F:nucleic acid binding"/>
    <property type="evidence" value="ECO:0007669"/>
    <property type="project" value="InterPro"/>
</dbReference>
<organism evidence="1 2">
    <name type="scientific">Pseudomonas savastanoi pv. glycinea</name>
    <name type="common">Pseudomonas syringae pv. glycinea</name>
    <dbReference type="NCBI Taxonomy" id="318"/>
    <lineage>
        <taxon>Bacteria</taxon>
        <taxon>Pseudomonadati</taxon>
        <taxon>Pseudomonadota</taxon>
        <taxon>Gammaproteobacteria</taxon>
        <taxon>Pseudomonadales</taxon>
        <taxon>Pseudomonadaceae</taxon>
        <taxon>Pseudomonas</taxon>
    </lineage>
</organism>
<proteinExistence type="predicted"/>
<dbReference type="InterPro" id="IPR011856">
    <property type="entry name" value="tRNA_endonuc-like_dom_sf"/>
</dbReference>
<accession>A0A3M3FJN0</accession>
<dbReference type="Gene3D" id="3.40.1350.10">
    <property type="match status" value="1"/>
</dbReference>
<dbReference type="EMBL" id="RBOM01000229">
    <property type="protein sequence ID" value="RMM61472.1"/>
    <property type="molecule type" value="Genomic_DNA"/>
</dbReference>
<name>A0A3M3FJN0_PSESG</name>
<sequence>MDISENEFRDFLFEKHSHDISSIIKGRREPVAWPSDSFPPMHILLQQRAEKKINEALDNLEDLILIGKELRLTRASDSTTRIDLVGNSESSGLTIIELKKSKQTERQAFSELLAYSNHFCTIFPGLKENSATSVLVAPMETRTIRDAYAQELVSNNKCILSLIPEHDNSTAELVVYYPDASYYKWFENNLLDDRSIITVALAFSELKGWIDLETDQNGMPEHSARALNVITSEISKTLEASGFHSMCYSTQPWGEIAMGLELPYPNVIYVAAINPFSSFRTSVSDDQIYGASEEGRIAEVQAVYNQLENDKEFWIDTIEGNFHNRLIRTVRSEFEKLLKNKDNAKVRYEISLPDWYGLKISMIDSVAVNHADLYLSGLLREIHSEYMEYAYRPDVEYALYYADDIPKYFYRSLRKFLPIWEIMSGLGVGNCEEDQ</sequence>
<evidence type="ECO:0000313" key="2">
    <source>
        <dbReference type="Proteomes" id="UP000279057"/>
    </source>
</evidence>
<reference evidence="1 2" key="1">
    <citation type="submission" date="2018-08" db="EMBL/GenBank/DDBJ databases">
        <title>Recombination of ecologically and evolutionarily significant loci maintains genetic cohesion in the Pseudomonas syringae species complex.</title>
        <authorList>
            <person name="Dillon M."/>
            <person name="Thakur S."/>
            <person name="Almeida R.N.D."/>
            <person name="Weir B.S."/>
            <person name="Guttman D.S."/>
        </authorList>
    </citation>
    <scope>NUCLEOTIDE SEQUENCE [LARGE SCALE GENOMIC DNA]</scope>
    <source>
        <strain evidence="1 2">ICMP 4332</strain>
    </source>
</reference>
<dbReference type="RefSeq" id="WP_122246139.1">
    <property type="nucleotide sequence ID" value="NZ_RBOM01000229.1"/>
</dbReference>